<proteinExistence type="predicted"/>
<dbReference type="AlphaFoldDB" id="A0A3N1ZYB3"/>
<dbReference type="Pfam" id="PF05621">
    <property type="entry name" value="TniB"/>
    <property type="match status" value="1"/>
</dbReference>
<gene>
    <name evidence="1" type="ORF">EDD41_2376</name>
</gene>
<dbReference type="Proteomes" id="UP000275749">
    <property type="component" value="Unassembled WGS sequence"/>
</dbReference>
<dbReference type="Gene3D" id="3.40.50.300">
    <property type="entry name" value="P-loop containing nucleotide triphosphate hydrolases"/>
    <property type="match status" value="1"/>
</dbReference>
<evidence type="ECO:0000313" key="1">
    <source>
        <dbReference type="EMBL" id="ROR55122.1"/>
    </source>
</evidence>
<evidence type="ECO:0000313" key="2">
    <source>
        <dbReference type="Proteomes" id="UP000275749"/>
    </source>
</evidence>
<reference evidence="1 2" key="1">
    <citation type="submission" date="2018-11" db="EMBL/GenBank/DDBJ databases">
        <title>Sequencing the genomes of 1000 actinobacteria strains.</title>
        <authorList>
            <person name="Klenk H.-P."/>
        </authorList>
    </citation>
    <scope>NUCLEOTIDE SEQUENCE [LARGE SCALE GENOMIC DNA]</scope>
    <source>
        <strain evidence="1 2">DSM 10546</strain>
    </source>
</reference>
<name>A0A3N1ZYB3_9ACTN</name>
<dbReference type="EMBL" id="RKHG01000001">
    <property type="protein sequence ID" value="ROR55122.1"/>
    <property type="molecule type" value="Genomic_DNA"/>
</dbReference>
<accession>A0A3N1ZYB3</accession>
<dbReference type="InterPro" id="IPR008868">
    <property type="entry name" value="TniB"/>
</dbReference>
<sequence>MDTTLWYQRVIDQRTTLPPPPTADGPYPDSYLDMLSYALDSLVLPRELATQTGVAMERIMQRNLRRPPGSQTIIAIGAPYGAGKSTFALQWGYQRRLQLLGGRAGHSRPEWSPEPGVTADLTPVVYITVPSAAGIKELNAQLLTFLGYPGEGITRATTARLDSALQRHKVRLIILDDVHLIKRSEKASRQTLDYLKFLNTVLGERNGTLVLVGADLRESDITTDPQIQARLRTFHLDPFRIENASSAKAWQRFLHGAEQILLPVVPWITPGTFSATHAKTIWDRTQGFPGDVTQLLADVILDVATRHLDEVTTDHLNAITLSDRAMQREADMTIGT</sequence>
<protein>
    <submittedName>
        <fullName evidence="1">TniB protein</fullName>
    </submittedName>
</protein>
<organism evidence="1 2">
    <name type="scientific">Luteococcus japonicus</name>
    <dbReference type="NCBI Taxonomy" id="33984"/>
    <lineage>
        <taxon>Bacteria</taxon>
        <taxon>Bacillati</taxon>
        <taxon>Actinomycetota</taxon>
        <taxon>Actinomycetes</taxon>
        <taxon>Propionibacteriales</taxon>
        <taxon>Propionibacteriaceae</taxon>
        <taxon>Luteococcus</taxon>
    </lineage>
</organism>
<dbReference type="SUPFAM" id="SSF52540">
    <property type="entry name" value="P-loop containing nucleoside triphosphate hydrolases"/>
    <property type="match status" value="1"/>
</dbReference>
<dbReference type="RefSeq" id="WP_123576021.1">
    <property type="nucleotide sequence ID" value="NZ_RKHG01000001.1"/>
</dbReference>
<dbReference type="InterPro" id="IPR027417">
    <property type="entry name" value="P-loop_NTPase"/>
</dbReference>
<comment type="caution">
    <text evidence="1">The sequence shown here is derived from an EMBL/GenBank/DDBJ whole genome shotgun (WGS) entry which is preliminary data.</text>
</comment>